<dbReference type="Proteomes" id="UP000276133">
    <property type="component" value="Unassembled WGS sequence"/>
</dbReference>
<evidence type="ECO:0000313" key="2">
    <source>
        <dbReference type="Proteomes" id="UP000276133"/>
    </source>
</evidence>
<comment type="caution">
    <text evidence="1">The sequence shown here is derived from an EMBL/GenBank/DDBJ whole genome shotgun (WGS) entry which is preliminary data.</text>
</comment>
<proteinExistence type="predicted"/>
<gene>
    <name evidence="1" type="ORF">BpHYR1_030416</name>
</gene>
<organism evidence="1 2">
    <name type="scientific">Brachionus plicatilis</name>
    <name type="common">Marine rotifer</name>
    <name type="synonym">Brachionus muelleri</name>
    <dbReference type="NCBI Taxonomy" id="10195"/>
    <lineage>
        <taxon>Eukaryota</taxon>
        <taxon>Metazoa</taxon>
        <taxon>Spiralia</taxon>
        <taxon>Gnathifera</taxon>
        <taxon>Rotifera</taxon>
        <taxon>Eurotatoria</taxon>
        <taxon>Monogononta</taxon>
        <taxon>Pseudotrocha</taxon>
        <taxon>Ploima</taxon>
        <taxon>Brachionidae</taxon>
        <taxon>Brachionus</taxon>
    </lineage>
</organism>
<dbReference type="AlphaFoldDB" id="A0A3M7SM88"/>
<protein>
    <submittedName>
        <fullName evidence="1">Uncharacterized protein</fullName>
    </submittedName>
</protein>
<accession>A0A3M7SM88</accession>
<reference evidence="1 2" key="1">
    <citation type="journal article" date="2018" name="Sci. Rep.">
        <title>Genomic signatures of local adaptation to the degree of environmental predictability in rotifers.</title>
        <authorList>
            <person name="Franch-Gras L."/>
            <person name="Hahn C."/>
            <person name="Garcia-Roger E.M."/>
            <person name="Carmona M.J."/>
            <person name="Serra M."/>
            <person name="Gomez A."/>
        </authorList>
    </citation>
    <scope>NUCLEOTIDE SEQUENCE [LARGE SCALE GENOMIC DNA]</scope>
    <source>
        <strain evidence="1">HYR1</strain>
    </source>
</reference>
<keyword evidence="2" id="KW-1185">Reference proteome</keyword>
<name>A0A3M7SM88_BRAPC</name>
<evidence type="ECO:0000313" key="1">
    <source>
        <dbReference type="EMBL" id="RNA36770.1"/>
    </source>
</evidence>
<dbReference type="EMBL" id="REGN01001128">
    <property type="protein sequence ID" value="RNA36770.1"/>
    <property type="molecule type" value="Genomic_DNA"/>
</dbReference>
<sequence>MGGYNSEEIEKEKLNQQNFIQKYHIDQIKLKTTEGTITKRIMGLGKRAKRSKLIYVLEMEITEVMLLKRKLNFVIRLMVNKFTREVVDCLLKESRQNGLNHTKRQCEILVQKLQYKN</sequence>